<evidence type="ECO:0000313" key="2">
    <source>
        <dbReference type="EMBL" id="MER6427695.1"/>
    </source>
</evidence>
<comment type="caution">
    <text evidence="2">The sequence shown here is derived from an EMBL/GenBank/DDBJ whole genome shotgun (WGS) entry which is preliminary data.</text>
</comment>
<reference evidence="2 3" key="1">
    <citation type="submission" date="2024-06" db="EMBL/GenBank/DDBJ databases">
        <title>The Natural Products Discovery Center: Release of the First 8490 Sequenced Strains for Exploring Actinobacteria Biosynthetic Diversity.</title>
        <authorList>
            <person name="Kalkreuter E."/>
            <person name="Kautsar S.A."/>
            <person name="Yang D."/>
            <person name="Bader C.D."/>
            <person name="Teijaro C.N."/>
            <person name="Fluegel L."/>
            <person name="Davis C.M."/>
            <person name="Simpson J.R."/>
            <person name="Lauterbach L."/>
            <person name="Steele A.D."/>
            <person name="Gui C."/>
            <person name="Meng S."/>
            <person name="Li G."/>
            <person name="Viehrig K."/>
            <person name="Ye F."/>
            <person name="Su P."/>
            <person name="Kiefer A.F."/>
            <person name="Nichols A."/>
            <person name="Cepeda A.J."/>
            <person name="Yan W."/>
            <person name="Fan B."/>
            <person name="Jiang Y."/>
            <person name="Adhikari A."/>
            <person name="Zheng C.-J."/>
            <person name="Schuster L."/>
            <person name="Cowan T.M."/>
            <person name="Smanski M.J."/>
            <person name="Chevrette M.G."/>
            <person name="De Carvalho L.P.S."/>
            <person name="Shen B."/>
        </authorList>
    </citation>
    <scope>NUCLEOTIDE SEQUENCE [LARGE SCALE GENOMIC DNA]</scope>
    <source>
        <strain evidence="2 3">NPDC001166</strain>
    </source>
</reference>
<keyword evidence="1" id="KW-0472">Membrane</keyword>
<name>A0ABV1U318_9ACTN</name>
<dbReference type="Proteomes" id="UP001470023">
    <property type="component" value="Unassembled WGS sequence"/>
</dbReference>
<keyword evidence="1" id="KW-0812">Transmembrane</keyword>
<feature type="transmembrane region" description="Helical" evidence="1">
    <location>
        <begin position="12"/>
        <end position="30"/>
    </location>
</feature>
<accession>A0ABV1U318</accession>
<proteinExistence type="predicted"/>
<feature type="transmembrane region" description="Helical" evidence="1">
    <location>
        <begin position="173"/>
        <end position="194"/>
    </location>
</feature>
<protein>
    <recommendedName>
        <fullName evidence="4">Integral-membrane protein</fullName>
    </recommendedName>
</protein>
<keyword evidence="1" id="KW-1133">Transmembrane helix</keyword>
<evidence type="ECO:0000313" key="3">
    <source>
        <dbReference type="Proteomes" id="UP001470023"/>
    </source>
</evidence>
<dbReference type="EMBL" id="JBEPAZ010000005">
    <property type="protein sequence ID" value="MER6427695.1"/>
    <property type="molecule type" value="Genomic_DNA"/>
</dbReference>
<feature type="transmembrane region" description="Helical" evidence="1">
    <location>
        <begin position="36"/>
        <end position="55"/>
    </location>
</feature>
<sequence length="261" mass="26779">MTVGGWCRTLRAGVFAAACVLLAALGHVLMSGVPVPWWAMAAGAAGTGAAGWCLAGRERGQALIVTVVVGAQAVLHEGFSLAQTFVSGRSEGPPAVARGVDTMGMGAGPAGSAHMDAMDMGATHVGSLHMGPMHMGSLHMDAMHMPGLGDTGPGSVTPMGPSMHMAHSMGGDGTFGMFAAHLLAAILCGLWLAHGERAVFRLLRTAATRLVAPLRMLLALPVPPSRPPVRRRRAPGHRRLARLLLCHAIISRGPPVGLAVA</sequence>
<evidence type="ECO:0008006" key="4">
    <source>
        <dbReference type="Google" id="ProtNLM"/>
    </source>
</evidence>
<evidence type="ECO:0000256" key="1">
    <source>
        <dbReference type="SAM" id="Phobius"/>
    </source>
</evidence>
<gene>
    <name evidence="2" type="ORF">ABT272_08085</name>
</gene>
<keyword evidence="3" id="KW-1185">Reference proteome</keyword>
<dbReference type="RefSeq" id="WP_352063124.1">
    <property type="nucleotide sequence ID" value="NZ_JBEPAW010000066.1"/>
</dbReference>
<organism evidence="2 3">
    <name type="scientific">Streptomyces sp. 900105245</name>
    <dbReference type="NCBI Taxonomy" id="3154379"/>
    <lineage>
        <taxon>Bacteria</taxon>
        <taxon>Bacillati</taxon>
        <taxon>Actinomycetota</taxon>
        <taxon>Actinomycetes</taxon>
        <taxon>Kitasatosporales</taxon>
        <taxon>Streptomycetaceae</taxon>
        <taxon>Streptomyces</taxon>
    </lineage>
</organism>